<dbReference type="RefSeq" id="WP_163772763.1">
    <property type="nucleotide sequence ID" value="NZ_JAAGXA010000008.1"/>
</dbReference>
<proteinExistence type="predicted"/>
<evidence type="ECO:0000256" key="1">
    <source>
        <dbReference type="SAM" id="MobiDB-lite"/>
    </source>
</evidence>
<dbReference type="EMBL" id="JAAGXA010000008">
    <property type="protein sequence ID" value="NEN79233.1"/>
    <property type="molecule type" value="Genomic_DNA"/>
</dbReference>
<evidence type="ECO:0000256" key="2">
    <source>
        <dbReference type="SAM" id="Phobius"/>
    </source>
</evidence>
<keyword evidence="2" id="KW-1133">Transmembrane helix</keyword>
<sequence>MSEDLDPRPTLMRRRWWVTFTVLLAGLVVVVWWVRQPDGEPLEEQAGDGDASTEGGAADGSLVTPDTFDAVGGGAWTRDVSPEAEARLDEAFGVFDDRPAGAEGTPAGAVYAVDGSTDPAAQLVVAIFVSDEIAAVDAPELAAQTVSFNLGQEVASSEVDGGGGVACGYVPVVLDDESRAEQWFCAAAYGDAVANLLLPLSVEGEEDATAQATAFLTAARA</sequence>
<evidence type="ECO:0000313" key="3">
    <source>
        <dbReference type="EMBL" id="NEN79233.1"/>
    </source>
</evidence>
<organism evidence="3 4">
    <name type="scientific">Nocardioides zeae</name>
    <dbReference type="NCBI Taxonomy" id="1457234"/>
    <lineage>
        <taxon>Bacteria</taxon>
        <taxon>Bacillati</taxon>
        <taxon>Actinomycetota</taxon>
        <taxon>Actinomycetes</taxon>
        <taxon>Propionibacteriales</taxon>
        <taxon>Nocardioidaceae</taxon>
        <taxon>Nocardioides</taxon>
    </lineage>
</organism>
<dbReference type="Proteomes" id="UP000468687">
    <property type="component" value="Unassembled WGS sequence"/>
</dbReference>
<keyword evidence="2" id="KW-0812">Transmembrane</keyword>
<reference evidence="3 4" key="1">
    <citation type="journal article" date="2014" name="Int. J. Syst. Evol. Microbiol.">
        <title>Nocardioides zeae sp. nov., isolated from the stem of Zea mays.</title>
        <authorList>
            <person name="Glaeser S.P."/>
            <person name="McInroy J.A."/>
            <person name="Busse H.J."/>
            <person name="Kampfer P."/>
        </authorList>
    </citation>
    <scope>NUCLEOTIDE SEQUENCE [LARGE SCALE GENOMIC DNA]</scope>
    <source>
        <strain evidence="3 4">JCM 30728</strain>
    </source>
</reference>
<feature type="region of interest" description="Disordered" evidence="1">
    <location>
        <begin position="41"/>
        <end position="64"/>
    </location>
</feature>
<evidence type="ECO:0000313" key="4">
    <source>
        <dbReference type="Proteomes" id="UP000468687"/>
    </source>
</evidence>
<keyword evidence="2" id="KW-0472">Membrane</keyword>
<comment type="caution">
    <text evidence="3">The sequence shown here is derived from an EMBL/GenBank/DDBJ whole genome shotgun (WGS) entry which is preliminary data.</text>
</comment>
<keyword evidence="4" id="KW-1185">Reference proteome</keyword>
<name>A0A6P0HKT6_9ACTN</name>
<protein>
    <submittedName>
        <fullName evidence="3">Uncharacterized protein</fullName>
    </submittedName>
</protein>
<gene>
    <name evidence="3" type="ORF">G3T38_13195</name>
</gene>
<dbReference type="AlphaFoldDB" id="A0A6P0HKT6"/>
<accession>A0A6P0HKT6</accession>
<feature type="transmembrane region" description="Helical" evidence="2">
    <location>
        <begin position="16"/>
        <end position="34"/>
    </location>
</feature>